<keyword evidence="3" id="KW-1185">Reference proteome</keyword>
<evidence type="ECO:0000313" key="3">
    <source>
        <dbReference type="Proteomes" id="UP000007842"/>
    </source>
</evidence>
<proteinExistence type="predicted"/>
<reference evidence="3" key="1">
    <citation type="submission" date="2011-12" db="EMBL/GenBank/DDBJ databases">
        <title>Complete genome sequence of Streptomyces cattleya strain DSM 46488.</title>
        <authorList>
            <person name="Ou H.-Y."/>
            <person name="Li P."/>
            <person name="Zhao C."/>
            <person name="O'Hagan D."/>
            <person name="Deng Z."/>
        </authorList>
    </citation>
    <scope>NUCLEOTIDE SEQUENCE [LARGE SCALE GENOMIC DNA]</scope>
    <source>
        <strain evidence="3">ATCC 35852 / DSM 46488 / JCM 4925 / NBRC 14057 / NRRL 8057</strain>
    </source>
</reference>
<dbReference type="HOGENOM" id="CLU_2526011_0_0_11"/>
<dbReference type="EMBL" id="CP003219">
    <property type="protein sequence ID" value="AEW97869.1"/>
    <property type="molecule type" value="Genomic_DNA"/>
</dbReference>
<dbReference type="AlphaFoldDB" id="G8WY98"/>
<protein>
    <submittedName>
        <fullName evidence="2">Uncharacterized protein</fullName>
    </submittedName>
</protein>
<sequence length="84" mass="9241">MVFRFRTAIPATVWHGTPATWRERARKPPRAARAGSRLTTCQGPAVRFVINVASNGNCDDTTGCGTRERNRGRPSKSWDVSLVG</sequence>
<gene>
    <name evidence="2" type="ordered locus">SCATT_54980</name>
</gene>
<feature type="region of interest" description="Disordered" evidence="1">
    <location>
        <begin position="59"/>
        <end position="84"/>
    </location>
</feature>
<organism evidence="2 3">
    <name type="scientific">Streptantibioticus cattleyicolor (strain ATCC 35852 / DSM 46488 / JCM 4925 / NBRC 14057 / NRRL 8057)</name>
    <name type="common">Streptomyces cattleya</name>
    <dbReference type="NCBI Taxonomy" id="1003195"/>
    <lineage>
        <taxon>Bacteria</taxon>
        <taxon>Bacillati</taxon>
        <taxon>Actinomycetota</taxon>
        <taxon>Actinomycetes</taxon>
        <taxon>Kitasatosporales</taxon>
        <taxon>Streptomycetaceae</taxon>
        <taxon>Streptantibioticus</taxon>
    </lineage>
</organism>
<dbReference type="Proteomes" id="UP000007842">
    <property type="component" value="Chromosome"/>
</dbReference>
<evidence type="ECO:0000313" key="2">
    <source>
        <dbReference type="EMBL" id="AEW97869.1"/>
    </source>
</evidence>
<dbReference type="STRING" id="1003195.SCATT_54980"/>
<name>G8WY98_STREN</name>
<evidence type="ECO:0000256" key="1">
    <source>
        <dbReference type="SAM" id="MobiDB-lite"/>
    </source>
</evidence>
<dbReference type="KEGG" id="scy:SCATT_54980"/>
<accession>G8WY98</accession>